<feature type="domain" description="RDD" evidence="7">
    <location>
        <begin position="4"/>
        <end position="108"/>
    </location>
</feature>
<keyword evidence="9" id="KW-1185">Reference proteome</keyword>
<evidence type="ECO:0000313" key="9">
    <source>
        <dbReference type="Proteomes" id="UP001560573"/>
    </source>
</evidence>
<protein>
    <submittedName>
        <fullName evidence="8">RDD family protein</fullName>
    </submittedName>
</protein>
<accession>A0ABV3ZC00</accession>
<sequence length="125" mass="14815">MKRVGIGTRVLNFLVDTVLLALIAYGVYRVDVFYAMYYKAFFMPYYLWFDATLVVYYTFFEYIFKRTPGKWLSYTKVVTNNGGKPSFLQVLIRSLVRLTVIDCFFFPFLEKTLHDYLSKTEVVEV</sequence>
<comment type="subcellular location">
    <subcellularLocation>
        <location evidence="1">Cell membrane</location>
        <topology evidence="1">Multi-pass membrane protein</topology>
    </subcellularLocation>
</comment>
<reference evidence="8 9" key="1">
    <citation type="submission" date="2023-07" db="EMBL/GenBank/DDBJ databases">
        <authorList>
            <person name="Lian W.-H."/>
        </authorList>
    </citation>
    <scope>NUCLEOTIDE SEQUENCE [LARGE SCALE GENOMIC DNA]</scope>
    <source>
        <strain evidence="8 9">SYSU DXS3180</strain>
    </source>
</reference>
<evidence type="ECO:0000259" key="7">
    <source>
        <dbReference type="Pfam" id="PF06271"/>
    </source>
</evidence>
<name>A0ABV3ZC00_9BACT</name>
<evidence type="ECO:0000313" key="8">
    <source>
        <dbReference type="EMBL" id="MEX6687399.1"/>
    </source>
</evidence>
<keyword evidence="4 6" id="KW-1133">Transmembrane helix</keyword>
<dbReference type="EMBL" id="JAULBC010000002">
    <property type="protein sequence ID" value="MEX6687399.1"/>
    <property type="molecule type" value="Genomic_DNA"/>
</dbReference>
<evidence type="ECO:0000256" key="4">
    <source>
        <dbReference type="ARBA" id="ARBA00022989"/>
    </source>
</evidence>
<feature type="transmembrane region" description="Helical" evidence="6">
    <location>
        <begin position="12"/>
        <end position="30"/>
    </location>
</feature>
<evidence type="ECO:0000256" key="2">
    <source>
        <dbReference type="ARBA" id="ARBA00022475"/>
    </source>
</evidence>
<dbReference type="PANTHER" id="PTHR36115:SF4">
    <property type="entry name" value="MEMBRANE PROTEIN"/>
    <property type="match status" value="1"/>
</dbReference>
<proteinExistence type="predicted"/>
<evidence type="ECO:0000256" key="1">
    <source>
        <dbReference type="ARBA" id="ARBA00004651"/>
    </source>
</evidence>
<dbReference type="PANTHER" id="PTHR36115">
    <property type="entry name" value="PROLINE-RICH ANTIGEN HOMOLOG-RELATED"/>
    <property type="match status" value="1"/>
</dbReference>
<keyword evidence="2" id="KW-1003">Cell membrane</keyword>
<evidence type="ECO:0000256" key="3">
    <source>
        <dbReference type="ARBA" id="ARBA00022692"/>
    </source>
</evidence>
<keyword evidence="5 6" id="KW-0472">Membrane</keyword>
<gene>
    <name evidence="8" type="ORF">QTN47_07860</name>
</gene>
<evidence type="ECO:0000256" key="6">
    <source>
        <dbReference type="SAM" id="Phobius"/>
    </source>
</evidence>
<comment type="caution">
    <text evidence="8">The sequence shown here is derived from an EMBL/GenBank/DDBJ whole genome shotgun (WGS) entry which is preliminary data.</text>
</comment>
<evidence type="ECO:0000256" key="5">
    <source>
        <dbReference type="ARBA" id="ARBA00023136"/>
    </source>
</evidence>
<organism evidence="8 9">
    <name type="scientific">Danxiaibacter flavus</name>
    <dbReference type="NCBI Taxonomy" id="3049108"/>
    <lineage>
        <taxon>Bacteria</taxon>
        <taxon>Pseudomonadati</taxon>
        <taxon>Bacteroidota</taxon>
        <taxon>Chitinophagia</taxon>
        <taxon>Chitinophagales</taxon>
        <taxon>Chitinophagaceae</taxon>
        <taxon>Danxiaibacter</taxon>
    </lineage>
</organism>
<dbReference type="Pfam" id="PF06271">
    <property type="entry name" value="RDD"/>
    <property type="match status" value="1"/>
</dbReference>
<dbReference type="InterPro" id="IPR010432">
    <property type="entry name" value="RDD"/>
</dbReference>
<keyword evidence="3 6" id="KW-0812">Transmembrane</keyword>
<dbReference type="RefSeq" id="WP_369328804.1">
    <property type="nucleotide sequence ID" value="NZ_JAULBC010000002.1"/>
</dbReference>
<dbReference type="Proteomes" id="UP001560573">
    <property type="component" value="Unassembled WGS sequence"/>
</dbReference>
<dbReference type="InterPro" id="IPR051791">
    <property type="entry name" value="Pra-immunoreactive"/>
</dbReference>
<feature type="transmembrane region" description="Helical" evidence="6">
    <location>
        <begin position="45"/>
        <end position="64"/>
    </location>
</feature>